<keyword evidence="2" id="KW-1185">Reference proteome</keyword>
<name>A0A1C5APV5_9ACTN</name>
<sequence length="153" mass="16125">MILPDFVGNWTGTNGFRPMPADPLSESPATATVTAAASGHLTSIGSRWEHPDDGPQDGLTIAWTADDGSLAGVWSDSWHQKPAPMSLAGGRGADGIIALDGGYGDGWVWRIVFDTTEAETFQMRMDNVVPTGEATAELPAGPYPAMVLQARRG</sequence>
<dbReference type="AlphaFoldDB" id="A0A1C5APV5"/>
<proteinExistence type="predicted"/>
<dbReference type="OrthoDB" id="3782589at2"/>
<dbReference type="RefSeq" id="WP_091616314.1">
    <property type="nucleotide sequence ID" value="NZ_FMCX01000017.1"/>
</dbReference>
<dbReference type="Proteomes" id="UP000199504">
    <property type="component" value="Unassembled WGS sequence"/>
</dbReference>
<evidence type="ECO:0008006" key="3">
    <source>
        <dbReference type="Google" id="ProtNLM"/>
    </source>
</evidence>
<protein>
    <recommendedName>
        <fullName evidence="3">DUF1579 domain-containing protein</fullName>
    </recommendedName>
</protein>
<accession>A0A1C5APV5</accession>
<dbReference type="EMBL" id="FMCX01000017">
    <property type="protein sequence ID" value="SCF47173.1"/>
    <property type="molecule type" value="Genomic_DNA"/>
</dbReference>
<evidence type="ECO:0000313" key="1">
    <source>
        <dbReference type="EMBL" id="SCF47173.1"/>
    </source>
</evidence>
<evidence type="ECO:0000313" key="2">
    <source>
        <dbReference type="Proteomes" id="UP000199504"/>
    </source>
</evidence>
<organism evidence="1 2">
    <name type="scientific">Micromonospora mirobrigensis</name>
    <dbReference type="NCBI Taxonomy" id="262898"/>
    <lineage>
        <taxon>Bacteria</taxon>
        <taxon>Bacillati</taxon>
        <taxon>Actinomycetota</taxon>
        <taxon>Actinomycetes</taxon>
        <taxon>Micromonosporales</taxon>
        <taxon>Micromonosporaceae</taxon>
        <taxon>Micromonospora</taxon>
    </lineage>
</organism>
<reference evidence="2" key="1">
    <citation type="submission" date="2016-06" db="EMBL/GenBank/DDBJ databases">
        <authorList>
            <person name="Varghese N."/>
            <person name="Submissions Spin"/>
        </authorList>
    </citation>
    <scope>NUCLEOTIDE SEQUENCE [LARGE SCALE GENOMIC DNA]</scope>
    <source>
        <strain evidence="2">DSM 44830</strain>
    </source>
</reference>
<gene>
    <name evidence="1" type="ORF">GA0070564_1177</name>
</gene>